<protein>
    <submittedName>
        <fullName evidence="2">Uncharacterized protein</fullName>
    </submittedName>
</protein>
<accession>A0A2P5EVH6</accession>
<comment type="caution">
    <text evidence="2">The sequence shown here is derived from an EMBL/GenBank/DDBJ whole genome shotgun (WGS) entry which is preliminary data.</text>
</comment>
<evidence type="ECO:0000313" key="2">
    <source>
        <dbReference type="EMBL" id="PON89540.1"/>
    </source>
</evidence>
<feature type="compositionally biased region" description="Polar residues" evidence="1">
    <location>
        <begin position="1"/>
        <end position="13"/>
    </location>
</feature>
<sequence>MRGKQTSSTSGSSHRGVISLGEHPKNQQRQDSTTQKSSYLISITIPQPKIRIKIPKLVANTMRKPFYYGERSNCKDESPKTKTKTKTTSFSKPRKLLFSTKVGSIFNGVFFRNKKQQHNPPGDTTSSRRRSSTDNCLDSENPEEFSRENSGSTVKEEERKKRWNAPTMACKLTRKVLLPVSKKKVGVGNGNGVSSCVMVTGRRGRSGKLTRVSCRAVQSRGSLRKLRVEKLVTEERDGTGSGVELCKKRILMGGKCKPLNISGTLQYDQNGILRPDPEPEVLP</sequence>
<name>A0A2P5EVH6_TREOI</name>
<feature type="region of interest" description="Disordered" evidence="1">
    <location>
        <begin position="111"/>
        <end position="162"/>
    </location>
</feature>
<gene>
    <name evidence="2" type="ORF">TorRG33x02_146840</name>
</gene>
<dbReference type="PANTHER" id="PTHR33237">
    <property type="entry name" value="F2P16.13 PROTEIN-RELATED"/>
    <property type="match status" value="1"/>
</dbReference>
<dbReference type="OrthoDB" id="674685at2759"/>
<reference evidence="3" key="1">
    <citation type="submission" date="2016-06" db="EMBL/GenBank/DDBJ databases">
        <title>Parallel loss of symbiosis genes in relatives of nitrogen-fixing non-legume Parasponia.</title>
        <authorList>
            <person name="Van Velzen R."/>
            <person name="Holmer R."/>
            <person name="Bu F."/>
            <person name="Rutten L."/>
            <person name="Van Zeijl A."/>
            <person name="Liu W."/>
            <person name="Santuari L."/>
            <person name="Cao Q."/>
            <person name="Sharma T."/>
            <person name="Shen D."/>
            <person name="Roswanjaya Y."/>
            <person name="Wardhani T."/>
            <person name="Kalhor M.S."/>
            <person name="Jansen J."/>
            <person name="Van den Hoogen J."/>
            <person name="Gungor B."/>
            <person name="Hartog M."/>
            <person name="Hontelez J."/>
            <person name="Verver J."/>
            <person name="Yang W.-C."/>
            <person name="Schijlen E."/>
            <person name="Repin R."/>
            <person name="Schilthuizen M."/>
            <person name="Schranz E."/>
            <person name="Heidstra R."/>
            <person name="Miyata K."/>
            <person name="Fedorova E."/>
            <person name="Kohlen W."/>
            <person name="Bisseling T."/>
            <person name="Smit S."/>
            <person name="Geurts R."/>
        </authorList>
    </citation>
    <scope>NUCLEOTIDE SEQUENCE [LARGE SCALE GENOMIC DNA]</scope>
    <source>
        <strain evidence="3">cv. RG33-2</strain>
    </source>
</reference>
<proteinExistence type="predicted"/>
<evidence type="ECO:0000313" key="3">
    <source>
        <dbReference type="Proteomes" id="UP000237000"/>
    </source>
</evidence>
<evidence type="ECO:0000256" key="1">
    <source>
        <dbReference type="SAM" id="MobiDB-lite"/>
    </source>
</evidence>
<organism evidence="2 3">
    <name type="scientific">Trema orientale</name>
    <name type="common">Charcoal tree</name>
    <name type="synonym">Celtis orientalis</name>
    <dbReference type="NCBI Taxonomy" id="63057"/>
    <lineage>
        <taxon>Eukaryota</taxon>
        <taxon>Viridiplantae</taxon>
        <taxon>Streptophyta</taxon>
        <taxon>Embryophyta</taxon>
        <taxon>Tracheophyta</taxon>
        <taxon>Spermatophyta</taxon>
        <taxon>Magnoliopsida</taxon>
        <taxon>eudicotyledons</taxon>
        <taxon>Gunneridae</taxon>
        <taxon>Pentapetalae</taxon>
        <taxon>rosids</taxon>
        <taxon>fabids</taxon>
        <taxon>Rosales</taxon>
        <taxon>Cannabaceae</taxon>
        <taxon>Trema</taxon>
    </lineage>
</organism>
<dbReference type="EMBL" id="JXTC01000093">
    <property type="protein sequence ID" value="PON89540.1"/>
    <property type="molecule type" value="Genomic_DNA"/>
</dbReference>
<feature type="compositionally biased region" description="Polar residues" evidence="1">
    <location>
        <begin position="27"/>
        <end position="39"/>
    </location>
</feature>
<dbReference type="Proteomes" id="UP000237000">
    <property type="component" value="Unassembled WGS sequence"/>
</dbReference>
<dbReference type="PANTHER" id="PTHR33237:SF39">
    <property type="match status" value="1"/>
</dbReference>
<keyword evidence="3" id="KW-1185">Reference proteome</keyword>
<dbReference type="AlphaFoldDB" id="A0A2P5EVH6"/>
<feature type="region of interest" description="Disordered" evidence="1">
    <location>
        <begin position="1"/>
        <end position="39"/>
    </location>
</feature>
<feature type="region of interest" description="Disordered" evidence="1">
    <location>
        <begin position="69"/>
        <end position="89"/>
    </location>
</feature>
<dbReference type="InParanoid" id="A0A2P5EVH6"/>